<feature type="region of interest" description="Disordered" evidence="1">
    <location>
        <begin position="230"/>
        <end position="258"/>
    </location>
</feature>
<dbReference type="Proteomes" id="UP000479190">
    <property type="component" value="Unassembled WGS sequence"/>
</dbReference>
<evidence type="ECO:0000256" key="1">
    <source>
        <dbReference type="SAM" id="MobiDB-lite"/>
    </source>
</evidence>
<sequence length="258" mass="29241">MKNQGVQVIFSAIRHPQSNIVERYNKEIGRFLRTLVGQNHQTWSVWCSLIAEVINSTVNETTALHHGSYTPEGNQNDFGRICTKGSFISKSYRGEAINLYEGPYRIYKKVSLCTYDVIQPHTRKIRGRFHITSLKPYFADDNGQTNVPAAEPEKAAKDSRSKGEGPCDYSPEQEDEEADMGHPRENVNRDPASQGQDAIESSVTAPQLVPLAMQMLKLYRQIDAILAEKRIRRPRKENRKESIPEDVIDFDASSIDSE</sequence>
<organism evidence="2 3">
    <name type="scientific">Trichogramma brassicae</name>
    <dbReference type="NCBI Taxonomy" id="86971"/>
    <lineage>
        <taxon>Eukaryota</taxon>
        <taxon>Metazoa</taxon>
        <taxon>Ecdysozoa</taxon>
        <taxon>Arthropoda</taxon>
        <taxon>Hexapoda</taxon>
        <taxon>Insecta</taxon>
        <taxon>Pterygota</taxon>
        <taxon>Neoptera</taxon>
        <taxon>Endopterygota</taxon>
        <taxon>Hymenoptera</taxon>
        <taxon>Apocrita</taxon>
        <taxon>Proctotrupomorpha</taxon>
        <taxon>Chalcidoidea</taxon>
        <taxon>Trichogrammatidae</taxon>
        <taxon>Trichogramma</taxon>
    </lineage>
</organism>
<dbReference type="InterPro" id="IPR036397">
    <property type="entry name" value="RNaseH_sf"/>
</dbReference>
<dbReference type="EMBL" id="CADCXV010000841">
    <property type="protein sequence ID" value="CAB0037053.1"/>
    <property type="molecule type" value="Genomic_DNA"/>
</dbReference>
<feature type="region of interest" description="Disordered" evidence="1">
    <location>
        <begin position="140"/>
        <end position="201"/>
    </location>
</feature>
<evidence type="ECO:0008006" key="4">
    <source>
        <dbReference type="Google" id="ProtNLM"/>
    </source>
</evidence>
<evidence type="ECO:0000313" key="2">
    <source>
        <dbReference type="EMBL" id="CAB0037053.1"/>
    </source>
</evidence>
<dbReference type="GO" id="GO:0003676">
    <property type="term" value="F:nucleic acid binding"/>
    <property type="evidence" value="ECO:0007669"/>
    <property type="project" value="InterPro"/>
</dbReference>
<feature type="compositionally biased region" description="Basic and acidic residues" evidence="1">
    <location>
        <begin position="179"/>
        <end position="188"/>
    </location>
</feature>
<proteinExistence type="predicted"/>
<dbReference type="Gene3D" id="3.30.420.10">
    <property type="entry name" value="Ribonuclease H-like superfamily/Ribonuclease H"/>
    <property type="match status" value="1"/>
</dbReference>
<protein>
    <recommendedName>
        <fullName evidence="4">Integrase catalytic domain-containing protein</fullName>
    </recommendedName>
</protein>
<feature type="compositionally biased region" description="Polar residues" evidence="1">
    <location>
        <begin position="191"/>
        <end position="201"/>
    </location>
</feature>
<dbReference type="AlphaFoldDB" id="A0A6H5IJZ2"/>
<reference evidence="2 3" key="1">
    <citation type="submission" date="2020-02" db="EMBL/GenBank/DDBJ databases">
        <authorList>
            <person name="Ferguson B K."/>
        </authorList>
    </citation>
    <scope>NUCLEOTIDE SEQUENCE [LARGE SCALE GENOMIC DNA]</scope>
</reference>
<keyword evidence="3" id="KW-1185">Reference proteome</keyword>
<name>A0A6H5IJZ2_9HYME</name>
<dbReference type="InterPro" id="IPR012337">
    <property type="entry name" value="RNaseH-like_sf"/>
</dbReference>
<feature type="compositionally biased region" description="Basic and acidic residues" evidence="1">
    <location>
        <begin position="151"/>
        <end position="165"/>
    </location>
</feature>
<gene>
    <name evidence="2" type="ORF">TBRA_LOCUS8890</name>
</gene>
<accession>A0A6H5IJZ2</accession>
<dbReference type="OrthoDB" id="7700898at2759"/>
<evidence type="ECO:0000313" key="3">
    <source>
        <dbReference type="Proteomes" id="UP000479190"/>
    </source>
</evidence>
<dbReference type="SUPFAM" id="SSF53098">
    <property type="entry name" value="Ribonuclease H-like"/>
    <property type="match status" value="1"/>
</dbReference>